<reference evidence="3" key="1">
    <citation type="submission" date="2018-06" db="EMBL/GenBank/DDBJ databases">
        <authorList>
            <person name="Zhirakovskaya E."/>
        </authorList>
    </citation>
    <scope>NUCLEOTIDE SEQUENCE</scope>
</reference>
<gene>
    <name evidence="3" type="ORF">MNBD_BACTEROID05-66</name>
</gene>
<dbReference type="Pfam" id="PF08003">
    <property type="entry name" value="Methyltransf_9"/>
    <property type="match status" value="1"/>
</dbReference>
<dbReference type="NCBIfam" id="NF011650">
    <property type="entry name" value="PRK15068.1"/>
    <property type="match status" value="1"/>
</dbReference>
<dbReference type="CDD" id="cd02440">
    <property type="entry name" value="AdoMet_MTases"/>
    <property type="match status" value="1"/>
</dbReference>
<dbReference type="GO" id="GO:0016765">
    <property type="term" value="F:transferase activity, transferring alkyl or aryl (other than methyl) groups"/>
    <property type="evidence" value="ECO:0007669"/>
    <property type="project" value="InterPro"/>
</dbReference>
<dbReference type="Gene3D" id="3.40.50.150">
    <property type="entry name" value="Vaccinia Virus protein VP39"/>
    <property type="match status" value="1"/>
</dbReference>
<dbReference type="NCBIfam" id="TIGR00452">
    <property type="entry name" value="tRNA 5-methoxyuridine(34)/uridine 5-oxyacetic acid(34) synthase CmoB"/>
    <property type="match status" value="1"/>
</dbReference>
<dbReference type="GO" id="GO:0008168">
    <property type="term" value="F:methyltransferase activity"/>
    <property type="evidence" value="ECO:0007669"/>
    <property type="project" value="UniProtKB-KW"/>
</dbReference>
<keyword evidence="1 3" id="KW-0808">Transferase</keyword>
<dbReference type="PANTHER" id="PTHR43464:SF95">
    <property type="entry name" value="TRNA U34 CARBOXYMETHYLTRANSFERASE"/>
    <property type="match status" value="1"/>
</dbReference>
<dbReference type="EMBL" id="UOEN01000087">
    <property type="protein sequence ID" value="VAW12214.1"/>
    <property type="molecule type" value="Genomic_DNA"/>
</dbReference>
<dbReference type="InterPro" id="IPR010017">
    <property type="entry name" value="CmoB"/>
</dbReference>
<evidence type="ECO:0000256" key="1">
    <source>
        <dbReference type="ARBA" id="ARBA00022679"/>
    </source>
</evidence>
<dbReference type="InterPro" id="IPR027555">
    <property type="entry name" value="Mo5U34_MeTrfas-like"/>
</dbReference>
<dbReference type="GO" id="GO:0002098">
    <property type="term" value="P:tRNA wobble uridine modification"/>
    <property type="evidence" value="ECO:0007669"/>
    <property type="project" value="InterPro"/>
</dbReference>
<keyword evidence="3" id="KW-0489">Methyltransferase</keyword>
<dbReference type="InterPro" id="IPR029063">
    <property type="entry name" value="SAM-dependent_MTases_sf"/>
</dbReference>
<proteinExistence type="predicted"/>
<name>A0A3B0TUD8_9ZZZZ</name>
<evidence type="ECO:0000313" key="3">
    <source>
        <dbReference type="EMBL" id="VAW12214.1"/>
    </source>
</evidence>
<dbReference type="AlphaFoldDB" id="A0A3B0TUD8"/>
<dbReference type="PANTHER" id="PTHR43464">
    <property type="entry name" value="METHYLTRANSFERASE"/>
    <property type="match status" value="1"/>
</dbReference>
<evidence type="ECO:0000256" key="2">
    <source>
        <dbReference type="ARBA" id="ARBA00022694"/>
    </source>
</evidence>
<keyword evidence="2" id="KW-0819">tRNA processing</keyword>
<protein>
    <submittedName>
        <fullName evidence="3">tRNA (Mo5U34)-methyltransferase</fullName>
    </submittedName>
</protein>
<dbReference type="SUPFAM" id="SSF53335">
    <property type="entry name" value="S-adenosyl-L-methionine-dependent methyltransferases"/>
    <property type="match status" value="1"/>
</dbReference>
<accession>A0A3B0TUD8</accession>
<sequence length="276" mass="31233">MIDYSKTYSFIESSPASKWLDSLKQEVDSAFASKRWGDLSRWRAAVDSLPNLKPAVINLNADRILVGRAEARNSQELKALEGGLRELIPWRKGPFSLFGIEIDTEWRSDMKWNRLKKDIASLDERCVLDVGCGSGYHCWRAKGAGSKLVVGVDPTLVYVMQFYALQKYVNDPSVCVFPVGIENIPLDLECFDTVFSMGLLYHRRSPLDHLLQLNSFLREGGELVLETLVIDGKEGEVLNPQGRYAKMPNVWFIPSVGTLENWLKRMGFENINVVDV</sequence>
<dbReference type="GO" id="GO:0032259">
    <property type="term" value="P:methylation"/>
    <property type="evidence" value="ECO:0007669"/>
    <property type="project" value="UniProtKB-KW"/>
</dbReference>
<organism evidence="3">
    <name type="scientific">hydrothermal vent metagenome</name>
    <dbReference type="NCBI Taxonomy" id="652676"/>
    <lineage>
        <taxon>unclassified sequences</taxon>
        <taxon>metagenomes</taxon>
        <taxon>ecological metagenomes</taxon>
    </lineage>
</organism>
<feature type="non-terminal residue" evidence="3">
    <location>
        <position position="276"/>
    </location>
</feature>